<evidence type="ECO:0000313" key="12">
    <source>
        <dbReference type="RefSeq" id="XP_031574794.1"/>
    </source>
</evidence>
<proteinExistence type="predicted"/>
<feature type="transmembrane region" description="Helical" evidence="9">
    <location>
        <begin position="196"/>
        <end position="220"/>
    </location>
</feature>
<feature type="domain" description="G-protein coupled receptors family 1 profile" evidence="10">
    <location>
        <begin position="44"/>
        <end position="309"/>
    </location>
</feature>
<evidence type="ECO:0000256" key="3">
    <source>
        <dbReference type="ARBA" id="ARBA00022989"/>
    </source>
</evidence>
<feature type="transmembrane region" description="Helical" evidence="9">
    <location>
        <begin position="249"/>
        <end position="269"/>
    </location>
</feature>
<dbReference type="PANTHER" id="PTHR45695">
    <property type="entry name" value="LEUCOKININ RECEPTOR-RELATED"/>
    <property type="match status" value="1"/>
</dbReference>
<feature type="transmembrane region" description="Helical" evidence="9">
    <location>
        <begin position="289"/>
        <end position="312"/>
    </location>
</feature>
<dbReference type="RefSeq" id="XP_031574794.1">
    <property type="nucleotide sequence ID" value="XM_031718934.1"/>
</dbReference>
<name>A0A6P8J552_ACTTE</name>
<keyword evidence="6" id="KW-0675">Receptor</keyword>
<reference evidence="12" key="1">
    <citation type="submission" date="2025-08" db="UniProtKB">
        <authorList>
            <consortium name="RefSeq"/>
        </authorList>
    </citation>
    <scope>IDENTIFICATION</scope>
    <source>
        <tissue evidence="12">Tentacle</tissue>
    </source>
</reference>
<keyword evidence="4" id="KW-0297">G-protein coupled receptor</keyword>
<protein>
    <submittedName>
        <fullName evidence="12">Tachykinin-like peptides receptor 86C</fullName>
    </submittedName>
</protein>
<evidence type="ECO:0000259" key="10">
    <source>
        <dbReference type="PROSITE" id="PS50262"/>
    </source>
</evidence>
<comment type="subcellular location">
    <subcellularLocation>
        <location evidence="1">Membrane</location>
        <topology evidence="1">Multi-pass membrane protein</topology>
    </subcellularLocation>
</comment>
<evidence type="ECO:0000256" key="8">
    <source>
        <dbReference type="SAM" id="MobiDB-lite"/>
    </source>
</evidence>
<dbReference type="PRINTS" id="PR00237">
    <property type="entry name" value="GPCRRHODOPSN"/>
</dbReference>
<evidence type="ECO:0000256" key="5">
    <source>
        <dbReference type="ARBA" id="ARBA00023136"/>
    </source>
</evidence>
<dbReference type="GeneID" id="116308501"/>
<evidence type="ECO:0000256" key="6">
    <source>
        <dbReference type="ARBA" id="ARBA00023170"/>
    </source>
</evidence>
<dbReference type="Gene3D" id="1.20.1070.10">
    <property type="entry name" value="Rhodopsin 7-helix transmembrane proteins"/>
    <property type="match status" value="1"/>
</dbReference>
<evidence type="ECO:0000256" key="1">
    <source>
        <dbReference type="ARBA" id="ARBA00004141"/>
    </source>
</evidence>
<evidence type="ECO:0000313" key="11">
    <source>
        <dbReference type="Proteomes" id="UP000515163"/>
    </source>
</evidence>
<dbReference type="AlphaFoldDB" id="A0A6P8J552"/>
<dbReference type="OrthoDB" id="5975505at2759"/>
<feature type="transmembrane region" description="Helical" evidence="9">
    <location>
        <begin position="33"/>
        <end position="52"/>
    </location>
</feature>
<gene>
    <name evidence="12" type="primary">LOC116308501</name>
</gene>
<keyword evidence="5 9" id="KW-0472">Membrane</keyword>
<dbReference type="GO" id="GO:0004930">
    <property type="term" value="F:G protein-coupled receptor activity"/>
    <property type="evidence" value="ECO:0007669"/>
    <property type="project" value="UniProtKB-KW"/>
</dbReference>
<keyword evidence="2 9" id="KW-0812">Transmembrane</keyword>
<feature type="transmembrane region" description="Helical" evidence="9">
    <location>
        <begin position="150"/>
        <end position="169"/>
    </location>
</feature>
<evidence type="ECO:0000256" key="7">
    <source>
        <dbReference type="ARBA" id="ARBA00023224"/>
    </source>
</evidence>
<dbReference type="PANTHER" id="PTHR45695:SF9">
    <property type="entry name" value="LEUCOKININ RECEPTOR"/>
    <property type="match status" value="1"/>
</dbReference>
<accession>A0A6P8J552</accession>
<sequence>MENSTFGSILENNTALCSPYTDPNWSRALKGGTYVLIMLVSVIGNSLVIYIISSAPSMRTTTNYLIANLAVADLFITCVSMPVVAMVNITGFNNFRSVVTAVIVCKINPLVHGSSMESAIFSLVAISFDRLFAIATPFKKVITFYRLKVILFCIWFFSLLTLSPLLYVIKFVQRNNFYYCYERWPESFDQEQAARAYTVILFLLFYAIPLLIMAVVYPIIIHKLWGRGKGITELLPTYMQRKRRTNRKVLKMLMTVVITFALCWLTFHVRMFLGFFGSTNNIPCALQPHLYFLAFSIAHSNSAITPLIYYFFNATFRNQFQKVFYKLFPRLSQLCGLKGAADDESNATQNISLVRFRSDAIASRQDALVGNDLRTKLGSHRPRKVRYSSPSQSSLQGNQHSL</sequence>
<dbReference type="InterPro" id="IPR017452">
    <property type="entry name" value="GPCR_Rhodpsn_7TM"/>
</dbReference>
<keyword evidence="3 9" id="KW-1133">Transmembrane helix</keyword>
<dbReference type="FunFam" id="1.20.1070.10:FF:000291">
    <property type="entry name" value="Predicted protein"/>
    <property type="match status" value="1"/>
</dbReference>
<keyword evidence="11" id="KW-1185">Reference proteome</keyword>
<evidence type="ECO:0000256" key="4">
    <source>
        <dbReference type="ARBA" id="ARBA00023040"/>
    </source>
</evidence>
<feature type="region of interest" description="Disordered" evidence="8">
    <location>
        <begin position="380"/>
        <end position="402"/>
    </location>
</feature>
<dbReference type="PROSITE" id="PS50262">
    <property type="entry name" value="G_PROTEIN_RECEP_F1_2"/>
    <property type="match status" value="1"/>
</dbReference>
<organism evidence="11 12">
    <name type="scientific">Actinia tenebrosa</name>
    <name type="common">Australian red waratah sea anemone</name>
    <dbReference type="NCBI Taxonomy" id="6105"/>
    <lineage>
        <taxon>Eukaryota</taxon>
        <taxon>Metazoa</taxon>
        <taxon>Cnidaria</taxon>
        <taxon>Anthozoa</taxon>
        <taxon>Hexacorallia</taxon>
        <taxon>Actiniaria</taxon>
        <taxon>Actiniidae</taxon>
        <taxon>Actinia</taxon>
    </lineage>
</organism>
<dbReference type="Proteomes" id="UP000515163">
    <property type="component" value="Unplaced"/>
</dbReference>
<feature type="transmembrane region" description="Helical" evidence="9">
    <location>
        <begin position="119"/>
        <end position="138"/>
    </location>
</feature>
<dbReference type="FunCoup" id="A0A6P8J552">
    <property type="interactions" value="513"/>
</dbReference>
<evidence type="ECO:0000256" key="9">
    <source>
        <dbReference type="SAM" id="Phobius"/>
    </source>
</evidence>
<feature type="transmembrane region" description="Helical" evidence="9">
    <location>
        <begin position="64"/>
        <end position="87"/>
    </location>
</feature>
<keyword evidence="7" id="KW-0807">Transducer</keyword>
<feature type="compositionally biased region" description="Polar residues" evidence="8">
    <location>
        <begin position="388"/>
        <end position="402"/>
    </location>
</feature>
<dbReference type="SMART" id="SM01381">
    <property type="entry name" value="7TM_GPCR_Srsx"/>
    <property type="match status" value="1"/>
</dbReference>
<dbReference type="GO" id="GO:0005886">
    <property type="term" value="C:plasma membrane"/>
    <property type="evidence" value="ECO:0007669"/>
    <property type="project" value="TreeGrafter"/>
</dbReference>
<dbReference type="KEGG" id="aten:116308501"/>
<dbReference type="Pfam" id="PF00001">
    <property type="entry name" value="7tm_1"/>
    <property type="match status" value="1"/>
</dbReference>
<evidence type="ECO:0000256" key="2">
    <source>
        <dbReference type="ARBA" id="ARBA00022692"/>
    </source>
</evidence>
<dbReference type="InParanoid" id="A0A6P8J552"/>
<dbReference type="InterPro" id="IPR000276">
    <property type="entry name" value="GPCR_Rhodpsn"/>
</dbReference>
<dbReference type="SUPFAM" id="SSF81321">
    <property type="entry name" value="Family A G protein-coupled receptor-like"/>
    <property type="match status" value="1"/>
</dbReference>